<keyword evidence="2" id="KW-0687">Ribonucleoprotein</keyword>
<keyword evidence="3" id="KW-1185">Reference proteome</keyword>
<sequence>MKGKGEDERQEEEKKELMERWKDNQKDVDLSQIEPYCYAAVELDGSLQPVCVHWDGEQSTERKWRRLREECEVVLLEQELVWAAKRTGTNGSSSGQEKRRLQPALHVIMANHVLLWDTVRNLEEPWVTAIYMGKWGNRSNRALFGQRAAEIRVNNIRPSLSKINTACMSVYLSEREREIRRDGERQTLTLGMKASQCVCYCQTDH</sequence>
<proteinExistence type="predicted"/>
<organism evidence="2 3">
    <name type="scientific">Labeo rohita</name>
    <name type="common">Indian major carp</name>
    <name type="synonym">Cyprinus rohita</name>
    <dbReference type="NCBI Taxonomy" id="84645"/>
    <lineage>
        <taxon>Eukaryota</taxon>
        <taxon>Metazoa</taxon>
        <taxon>Chordata</taxon>
        <taxon>Craniata</taxon>
        <taxon>Vertebrata</taxon>
        <taxon>Euteleostomi</taxon>
        <taxon>Actinopterygii</taxon>
        <taxon>Neopterygii</taxon>
        <taxon>Teleostei</taxon>
        <taxon>Ostariophysi</taxon>
        <taxon>Cypriniformes</taxon>
        <taxon>Cyprinidae</taxon>
        <taxon>Labeoninae</taxon>
        <taxon>Labeonini</taxon>
        <taxon>Labeo</taxon>
    </lineage>
</organism>
<evidence type="ECO:0000256" key="1">
    <source>
        <dbReference type="SAM" id="MobiDB-lite"/>
    </source>
</evidence>
<dbReference type="Proteomes" id="UP000830375">
    <property type="component" value="Unassembled WGS sequence"/>
</dbReference>
<accession>A0ABQ8LX76</accession>
<name>A0ABQ8LX76_LABRO</name>
<feature type="region of interest" description="Disordered" evidence="1">
    <location>
        <begin position="1"/>
        <end position="21"/>
    </location>
</feature>
<dbReference type="EMBL" id="JACTAM010000017">
    <property type="protein sequence ID" value="KAI2654581.1"/>
    <property type="molecule type" value="Genomic_DNA"/>
</dbReference>
<keyword evidence="2" id="KW-0689">Ribosomal protein</keyword>
<protein>
    <submittedName>
        <fullName evidence="2">60S ribosomal protein L6</fullName>
    </submittedName>
</protein>
<dbReference type="GO" id="GO:0005840">
    <property type="term" value="C:ribosome"/>
    <property type="evidence" value="ECO:0007669"/>
    <property type="project" value="UniProtKB-KW"/>
</dbReference>
<comment type="caution">
    <text evidence="2">The sequence shown here is derived from an EMBL/GenBank/DDBJ whole genome shotgun (WGS) entry which is preliminary data.</text>
</comment>
<reference evidence="2 3" key="1">
    <citation type="submission" date="2022-01" db="EMBL/GenBank/DDBJ databases">
        <title>A high-quality chromosome-level genome assembly of rohu carp, Labeo rohita.</title>
        <authorList>
            <person name="Arick M.A. II"/>
            <person name="Hsu C.-Y."/>
            <person name="Magbanua Z."/>
            <person name="Pechanova O."/>
            <person name="Grover C."/>
            <person name="Miller E."/>
            <person name="Thrash A."/>
            <person name="Ezzel L."/>
            <person name="Alam S."/>
            <person name="Benzie J."/>
            <person name="Hamilton M."/>
            <person name="Karsi A."/>
            <person name="Lawrence M.L."/>
            <person name="Peterson D.G."/>
        </authorList>
    </citation>
    <scope>NUCLEOTIDE SEQUENCE [LARGE SCALE GENOMIC DNA]</scope>
    <source>
        <strain evidence="3">BAU-BD-2019</strain>
        <tissue evidence="2">Blood</tissue>
    </source>
</reference>
<evidence type="ECO:0000313" key="3">
    <source>
        <dbReference type="Proteomes" id="UP000830375"/>
    </source>
</evidence>
<gene>
    <name evidence="2" type="ORF">H4Q32_011335</name>
</gene>
<evidence type="ECO:0000313" key="2">
    <source>
        <dbReference type="EMBL" id="KAI2654581.1"/>
    </source>
</evidence>